<name>A0AA39T2D2_ACESA</name>
<gene>
    <name evidence="3" type="ORF">LWI29_013285</name>
</gene>
<feature type="domain" description="Retrotransposon gag" evidence="2">
    <location>
        <begin position="130"/>
        <end position="220"/>
    </location>
</feature>
<dbReference type="PANTHER" id="PTHR33223:SF10">
    <property type="entry name" value="AMINOTRANSFERASE-LIKE PLANT MOBILE DOMAIN-CONTAINING PROTEIN"/>
    <property type="match status" value="1"/>
</dbReference>
<dbReference type="Pfam" id="PF03732">
    <property type="entry name" value="Retrotrans_gag"/>
    <property type="match status" value="1"/>
</dbReference>
<dbReference type="EMBL" id="JAUESC010000003">
    <property type="protein sequence ID" value="KAK0600275.1"/>
    <property type="molecule type" value="Genomic_DNA"/>
</dbReference>
<evidence type="ECO:0000256" key="1">
    <source>
        <dbReference type="SAM" id="MobiDB-lite"/>
    </source>
</evidence>
<keyword evidence="4" id="KW-1185">Reference proteome</keyword>
<feature type="region of interest" description="Disordered" evidence="1">
    <location>
        <begin position="1"/>
        <end position="37"/>
    </location>
</feature>
<dbReference type="Proteomes" id="UP001168877">
    <property type="component" value="Unassembled WGS sequence"/>
</dbReference>
<reference evidence="3" key="2">
    <citation type="submission" date="2023-06" db="EMBL/GenBank/DDBJ databases">
        <authorList>
            <person name="Swenson N.G."/>
            <person name="Wegrzyn J.L."/>
            <person name="Mcevoy S.L."/>
        </authorList>
    </citation>
    <scope>NUCLEOTIDE SEQUENCE</scope>
    <source>
        <strain evidence="3">NS2018</strain>
        <tissue evidence="3">Leaf</tissue>
    </source>
</reference>
<dbReference type="InterPro" id="IPR005162">
    <property type="entry name" value="Retrotrans_gag_dom"/>
</dbReference>
<reference evidence="3" key="1">
    <citation type="journal article" date="2022" name="Plant J.">
        <title>Strategies of tolerance reflected in two North American maple genomes.</title>
        <authorList>
            <person name="McEvoy S.L."/>
            <person name="Sezen U.U."/>
            <person name="Trouern-Trend A."/>
            <person name="McMahon S.M."/>
            <person name="Schaberg P.G."/>
            <person name="Yang J."/>
            <person name="Wegrzyn J.L."/>
            <person name="Swenson N.G."/>
        </authorList>
    </citation>
    <scope>NUCLEOTIDE SEQUENCE</scope>
    <source>
        <strain evidence="3">NS2018</strain>
    </source>
</reference>
<sequence>MTRNREEHDGVLQEQVPRRTCHRHDNLEGSYHPNGDTKRNTLANLQAFRELQDQLANIQDQIHYGHRRSITHRESPFTEGITTTQIPNNYKMPRKDMSGFGGTGDPDDHLDSYLDWMNMQGAFNAVKCRVFPMTLSGDARTWYGSLKRQNISSFNELSKEFCSGFAVSRRRRRHMVHLTSVKQLETETIRDYMKRFTDTARQVQDFSEVGAVMAFIQGLQKGCLSWSLSKKGLTTYRELIERA</sequence>
<accession>A0AA39T2D2</accession>
<protein>
    <recommendedName>
        <fullName evidence="2">Retrotransposon gag domain-containing protein</fullName>
    </recommendedName>
</protein>
<comment type="caution">
    <text evidence="3">The sequence shown here is derived from an EMBL/GenBank/DDBJ whole genome shotgun (WGS) entry which is preliminary data.</text>
</comment>
<feature type="compositionally biased region" description="Basic and acidic residues" evidence="1">
    <location>
        <begin position="1"/>
        <end position="11"/>
    </location>
</feature>
<evidence type="ECO:0000259" key="2">
    <source>
        <dbReference type="Pfam" id="PF03732"/>
    </source>
</evidence>
<dbReference type="AlphaFoldDB" id="A0AA39T2D2"/>
<evidence type="ECO:0000313" key="4">
    <source>
        <dbReference type="Proteomes" id="UP001168877"/>
    </source>
</evidence>
<dbReference type="PANTHER" id="PTHR33223">
    <property type="entry name" value="CCHC-TYPE DOMAIN-CONTAINING PROTEIN"/>
    <property type="match status" value="1"/>
</dbReference>
<proteinExistence type="predicted"/>
<evidence type="ECO:0000313" key="3">
    <source>
        <dbReference type="EMBL" id="KAK0600275.1"/>
    </source>
</evidence>
<organism evidence="3 4">
    <name type="scientific">Acer saccharum</name>
    <name type="common">Sugar maple</name>
    <dbReference type="NCBI Taxonomy" id="4024"/>
    <lineage>
        <taxon>Eukaryota</taxon>
        <taxon>Viridiplantae</taxon>
        <taxon>Streptophyta</taxon>
        <taxon>Embryophyta</taxon>
        <taxon>Tracheophyta</taxon>
        <taxon>Spermatophyta</taxon>
        <taxon>Magnoliopsida</taxon>
        <taxon>eudicotyledons</taxon>
        <taxon>Gunneridae</taxon>
        <taxon>Pentapetalae</taxon>
        <taxon>rosids</taxon>
        <taxon>malvids</taxon>
        <taxon>Sapindales</taxon>
        <taxon>Sapindaceae</taxon>
        <taxon>Hippocastanoideae</taxon>
        <taxon>Acereae</taxon>
        <taxon>Acer</taxon>
    </lineage>
</organism>